<proteinExistence type="predicted"/>
<accession>A0A4D6EIS3</accession>
<feature type="domain" description="F-box" evidence="2">
    <location>
        <begin position="79"/>
        <end position="125"/>
    </location>
</feature>
<dbReference type="Proteomes" id="UP001237152">
    <property type="component" value="Segment"/>
</dbReference>
<evidence type="ECO:0000313" key="4">
    <source>
        <dbReference type="Proteomes" id="UP001237152"/>
    </source>
</evidence>
<evidence type="ECO:0000313" key="3">
    <source>
        <dbReference type="EMBL" id="QBZ81665.1"/>
    </source>
</evidence>
<evidence type="ECO:0000256" key="1">
    <source>
        <dbReference type="SAM" id="MobiDB-lite"/>
    </source>
</evidence>
<dbReference type="Gene3D" id="1.20.1280.50">
    <property type="match status" value="1"/>
</dbReference>
<dbReference type="InterPro" id="IPR036047">
    <property type="entry name" value="F-box-like_dom_sf"/>
</dbReference>
<feature type="compositionally biased region" description="Basic and acidic residues" evidence="1">
    <location>
        <begin position="29"/>
        <end position="48"/>
    </location>
</feature>
<name>A0A4D6EIS3_9VIRU</name>
<evidence type="ECO:0000259" key="2">
    <source>
        <dbReference type="PROSITE" id="PS50181"/>
    </source>
</evidence>
<reference evidence="3" key="1">
    <citation type="journal article" date="2019" name="Front. Microbiol.">
        <title>Pandoravirus Celtis Illustrates the Microevolution Processes at Work in the Giant Pandoraviridae Genomes.</title>
        <authorList>
            <person name="Legendre M."/>
            <person name="Alempic J.M."/>
            <person name="Philippe N."/>
            <person name="Lartigue A."/>
            <person name="Jeudy S."/>
            <person name="Poirot O."/>
            <person name="Ta N.T."/>
            <person name="Nin S."/>
            <person name="Coute Y."/>
            <person name="Abergel C."/>
            <person name="Claverie J.M."/>
        </authorList>
    </citation>
    <scope>NUCLEOTIDE SEQUENCE</scope>
</reference>
<organism evidence="3 4">
    <name type="scientific">Pandoravirus celtis</name>
    <dbReference type="NCBI Taxonomy" id="2568002"/>
    <lineage>
        <taxon>Viruses</taxon>
        <taxon>Pandoravirus</taxon>
    </lineage>
</organism>
<dbReference type="Pfam" id="PF12937">
    <property type="entry name" value="F-box-like"/>
    <property type="match status" value="1"/>
</dbReference>
<protein>
    <submittedName>
        <fullName evidence="3">F-box domain containing protein</fullName>
    </submittedName>
</protein>
<dbReference type="PROSITE" id="PS50181">
    <property type="entry name" value="FBOX"/>
    <property type="match status" value="1"/>
</dbReference>
<dbReference type="InterPro" id="IPR001810">
    <property type="entry name" value="F-box_dom"/>
</dbReference>
<feature type="compositionally biased region" description="Low complexity" evidence="1">
    <location>
        <begin position="53"/>
        <end position="62"/>
    </location>
</feature>
<dbReference type="SUPFAM" id="SSF81383">
    <property type="entry name" value="F-box domain"/>
    <property type="match status" value="1"/>
</dbReference>
<feature type="region of interest" description="Disordered" evidence="1">
    <location>
        <begin position="1"/>
        <end position="62"/>
    </location>
</feature>
<feature type="compositionally biased region" description="Basic residues" evidence="1">
    <location>
        <begin position="14"/>
        <end position="28"/>
    </location>
</feature>
<gene>
    <name evidence="3" type="ORF">pclt_cds_1082</name>
</gene>
<dbReference type="EMBL" id="MK174290">
    <property type="protein sequence ID" value="QBZ81665.1"/>
    <property type="molecule type" value="Genomic_DNA"/>
</dbReference>
<sequence>MTSRGASKGEHTPTRRQHTRRAFIKRVRRDAGQRKKKKEDDNGKEPKGDLAMAASGSHGTTTATAHDAFQQGDQEVVSVLVLDALPVDVLLEIVSWCRATELRALSETCTVLRDVLGSDAVWRAAYMRDWPPCAPTAACLARVDDRALWTQDTTAAASAALYLVKRAPDPRCRHHPLSLVHAHGWRWACMSNLRAPLYRCCTSGRVPCAWGHDAVGDRQQRPMAVVYRSASVARSGDTQPPLSLSQDRQPPSVEAGVAMTMAPTGASWHWGTWERCAGDGPGVCVVHGGNALGLVFAAHLVAGWPRGPGRLWLPGGAMVEATWVTPLPASVGSCPVPTGDGRLVTPSGDSIWCTWRGLDVPRVSRVVLADGRRLCASTAWRSAIVAVPWLLASTSSLPWFARRGSHLVFWPDERAAPIRDTDDGRLLVDCVRSGRLFDPRMAAPHVPSWVLGGAP</sequence>